<evidence type="ECO:0000259" key="4">
    <source>
        <dbReference type="Pfam" id="PF04112"/>
    </source>
</evidence>
<dbReference type="Pfam" id="PF25789">
    <property type="entry name" value="TPR_NAA35"/>
    <property type="match status" value="2"/>
</dbReference>
<dbReference type="InterPro" id="IPR057983">
    <property type="entry name" value="NAA35-like_N"/>
</dbReference>
<evidence type="ECO:0000313" key="6">
    <source>
        <dbReference type="EMBL" id="KAG2187547.1"/>
    </source>
</evidence>
<gene>
    <name evidence="6" type="ORF">INT44_005236</name>
</gene>
<evidence type="ECO:0000256" key="2">
    <source>
        <dbReference type="ARBA" id="ARBA00006289"/>
    </source>
</evidence>
<comment type="subcellular location">
    <subcellularLocation>
        <location evidence="1">Cytoplasm</location>
    </subcellularLocation>
</comment>
<evidence type="ECO:0000256" key="1">
    <source>
        <dbReference type="ARBA" id="ARBA00004496"/>
    </source>
</evidence>
<feature type="non-terminal residue" evidence="6">
    <location>
        <position position="1"/>
    </location>
</feature>
<keyword evidence="3" id="KW-0963">Cytoplasm</keyword>
<sequence>VPEKEIYNPYRENDYLVPQWKDITTLLDNSTNDLDVGQLVHLPSFTLFDAMSAIEIMDPKMDTGMILEGDKKKPFNALKSLSGEQVLWVIDHLLSCEVRLCMAWLSGHSLSQTIFTCMYFHEVFSLVQDKIEPSQRTDQPPELVSSVLKAYVLATTKCCHLIWREMVSGNVYEEEDFTTNLFGLSLGEHYPETEVLNAIDYAIHWLSEFKKRMASERNAICTFSENLTVFEGLLNRLYARKHYLLAHTYLAQPQCEWYHKADSELQELTKLLTSKDAGSILSTQNLGKEVDGAFDENINRILTSQTPPRPIILPTQAEALESFVHLSSRLTSLCSIVDYQSVASLLNFCKYFASSRPYPDAFSRSKLNQLKTSIYHNYRFLGSCPLDEVVAESMIDLLQPPSWWFSKHRPQNIEEETYREAKTAINSFLERAGLPFLDIFRIYCHNRARQRRIMCKVLGEWEILLNEAFTLDEKLNEVCFEESKYFFYHWTNHRRLNMIETILLLGFELELYGSHEYTMIYCINARQSSPTSQRRQRICEFQSLQLLNSIKYDLNISVWRTLIAFEKINLIRKPNLAFDDEETRYQHRFKAFANLWNFELPPYERFRNDVNVASEKPMDQLHAAQMSLNRAKDNLRRIIPESALQTKTELCADSYKKV</sequence>
<dbReference type="OrthoDB" id="269405at2759"/>
<evidence type="ECO:0000313" key="7">
    <source>
        <dbReference type="Proteomes" id="UP000612746"/>
    </source>
</evidence>
<accession>A0A8H7Q7Q7</accession>
<feature type="domain" description="NAA35-like TPR repeats" evidence="5">
    <location>
        <begin position="528"/>
        <end position="638"/>
    </location>
</feature>
<feature type="domain" description="NAA35-like N-terminal" evidence="4">
    <location>
        <begin position="37"/>
        <end position="196"/>
    </location>
</feature>
<dbReference type="Pfam" id="PF04112">
    <property type="entry name" value="Mak10"/>
    <property type="match status" value="1"/>
</dbReference>
<dbReference type="AlphaFoldDB" id="A0A8H7Q7Q7"/>
<keyword evidence="7" id="KW-1185">Reference proteome</keyword>
<dbReference type="InterPro" id="IPR007244">
    <property type="entry name" value="Naa35_N"/>
</dbReference>
<comment type="caution">
    <text evidence="6">The sequence shown here is derived from an EMBL/GenBank/DDBJ whole genome shotgun (WGS) entry which is preliminary data.</text>
</comment>
<dbReference type="GO" id="GO:0031417">
    <property type="term" value="C:NatC complex"/>
    <property type="evidence" value="ECO:0007669"/>
    <property type="project" value="InterPro"/>
</dbReference>
<organism evidence="6 7">
    <name type="scientific">Umbelopsis vinacea</name>
    <dbReference type="NCBI Taxonomy" id="44442"/>
    <lineage>
        <taxon>Eukaryota</taxon>
        <taxon>Fungi</taxon>
        <taxon>Fungi incertae sedis</taxon>
        <taxon>Mucoromycota</taxon>
        <taxon>Mucoromycotina</taxon>
        <taxon>Umbelopsidomycetes</taxon>
        <taxon>Umbelopsidales</taxon>
        <taxon>Umbelopsidaceae</taxon>
        <taxon>Umbelopsis</taxon>
    </lineage>
</organism>
<feature type="domain" description="NAA35-like TPR repeats" evidence="5">
    <location>
        <begin position="333"/>
        <end position="521"/>
    </location>
</feature>
<evidence type="ECO:0000259" key="5">
    <source>
        <dbReference type="Pfam" id="PF25789"/>
    </source>
</evidence>
<name>A0A8H7Q7Q7_9FUNG</name>
<proteinExistence type="inferred from homology"/>
<dbReference type="PANTHER" id="PTHR21373">
    <property type="entry name" value="GLUCOSE REPRESSIBLE PROTEIN MAK10"/>
    <property type="match status" value="1"/>
</dbReference>
<dbReference type="PANTHER" id="PTHR21373:SF0">
    <property type="entry name" value="N-ALPHA-ACETYLTRANSFERASE 35, NATC AUXILIARY SUBUNIT"/>
    <property type="match status" value="1"/>
</dbReference>
<protein>
    <submittedName>
        <fullName evidence="6">Uncharacterized protein</fullName>
    </submittedName>
</protein>
<dbReference type="InterPro" id="IPR057982">
    <property type="entry name" value="TPR_NAA35"/>
</dbReference>
<dbReference type="EMBL" id="JAEPRA010000003">
    <property type="protein sequence ID" value="KAG2187547.1"/>
    <property type="molecule type" value="Genomic_DNA"/>
</dbReference>
<reference evidence="6" key="1">
    <citation type="submission" date="2020-12" db="EMBL/GenBank/DDBJ databases">
        <title>Metabolic potential, ecology and presence of endohyphal bacteria is reflected in genomic diversity of Mucoromycotina.</title>
        <authorList>
            <person name="Muszewska A."/>
            <person name="Okrasinska A."/>
            <person name="Steczkiewicz K."/>
            <person name="Drgas O."/>
            <person name="Orlowska M."/>
            <person name="Perlinska-Lenart U."/>
            <person name="Aleksandrzak-Piekarczyk T."/>
            <person name="Szatraj K."/>
            <person name="Zielenkiewicz U."/>
            <person name="Pilsyk S."/>
            <person name="Malc E."/>
            <person name="Mieczkowski P."/>
            <person name="Kruszewska J.S."/>
            <person name="Biernat P."/>
            <person name="Pawlowska J."/>
        </authorList>
    </citation>
    <scope>NUCLEOTIDE SEQUENCE</scope>
    <source>
        <strain evidence="6">WA0000051536</strain>
    </source>
</reference>
<comment type="similarity">
    <text evidence="2">Belongs to the MAK10 family.</text>
</comment>
<dbReference type="Proteomes" id="UP000612746">
    <property type="component" value="Unassembled WGS sequence"/>
</dbReference>
<evidence type="ECO:0000256" key="3">
    <source>
        <dbReference type="ARBA" id="ARBA00022490"/>
    </source>
</evidence>